<dbReference type="EMBL" id="KY744230">
    <property type="protein sequence ID" value="ARQ96513.1"/>
    <property type="molecule type" value="Genomic_DNA"/>
</dbReference>
<dbReference type="Proteomes" id="UP000203064">
    <property type="component" value="Segment"/>
</dbReference>
<organism evidence="1 2">
    <name type="scientific">Sulfolobus islandicus rod-shaped virus 10</name>
    <dbReference type="NCBI Taxonomy" id="1983545"/>
    <lineage>
        <taxon>Viruses</taxon>
        <taxon>Adnaviria</taxon>
        <taxon>Zilligvirae</taxon>
        <taxon>Taleaviricota</taxon>
        <taxon>Tokiviricetes</taxon>
        <taxon>Ligamenvirales</taxon>
        <taxon>Rudiviridae</taxon>
        <taxon>Usarudivirus</taxon>
        <taxon>Usarudivirus acidum</taxon>
        <taxon>Usarudivirus SIRV10</taxon>
    </lineage>
</organism>
<name>A0A1X9SJV0_9VIRU</name>
<protein>
    <submittedName>
        <fullName evidence="1">Uncharacterized protein</fullName>
    </submittedName>
</protein>
<dbReference type="GeneID" id="32878734"/>
<reference evidence="1 2" key="1">
    <citation type="journal article" date="2017" name="Viruses">
        <title>Differentiation and structure in Sulfolobus islandicus rod-shaped virus populations.</title>
        <authorList>
            <person name="Bautista M.A."/>
            <person name="Black J.A."/>
            <person name="Youngblut N.D."/>
            <person name="Whitaker R.J."/>
        </authorList>
    </citation>
    <scope>NUCLEOTIDE SEQUENCE [LARGE SCALE GENOMIC DNA]</scope>
</reference>
<dbReference type="KEGG" id="vg:32878734"/>
<evidence type="ECO:0000313" key="1">
    <source>
        <dbReference type="EMBL" id="ARQ96513.1"/>
    </source>
</evidence>
<dbReference type="RefSeq" id="YP_009362830.1">
    <property type="nucleotide sequence ID" value="NC_034625.1"/>
</dbReference>
<accession>A0A1X9SJV0</accession>
<keyword evidence="2" id="KW-1185">Reference proteome</keyword>
<proteinExistence type="predicted"/>
<sequence length="108" mass="12808">MVKKMSQEKSQSQMKEVLEQQVNVNFLIQLAEVKGKSIEYNKLNIRINDTKNEISFTYLNPEDIDFVKILQKIARLYKVYKDVNNEKVIEGTREEILKLIALLLWNIY</sequence>
<evidence type="ECO:0000313" key="2">
    <source>
        <dbReference type="Proteomes" id="UP000203064"/>
    </source>
</evidence>
<dbReference type="OrthoDB" id="20246at10239"/>